<dbReference type="PANTHER" id="PTHR45138">
    <property type="entry name" value="REGULATORY COMPONENTS OF SENSORY TRANSDUCTION SYSTEM"/>
    <property type="match status" value="1"/>
</dbReference>
<feature type="domain" description="GGDEF" evidence="2">
    <location>
        <begin position="232"/>
        <end position="368"/>
    </location>
</feature>
<feature type="transmembrane region" description="Helical" evidence="1">
    <location>
        <begin position="6"/>
        <end position="23"/>
    </location>
</feature>
<dbReference type="InterPro" id="IPR050469">
    <property type="entry name" value="Diguanylate_Cyclase"/>
</dbReference>
<protein>
    <submittedName>
        <fullName evidence="3">Diguanylate cyclase domain protein</fullName>
    </submittedName>
</protein>
<evidence type="ECO:0000259" key="2">
    <source>
        <dbReference type="PROSITE" id="PS50887"/>
    </source>
</evidence>
<keyword evidence="1" id="KW-0472">Membrane</keyword>
<dbReference type="HOGENOM" id="CLU_057684_0_0_9"/>
<reference evidence="3 4" key="1">
    <citation type="journal article" date="2012" name="J. Bacteriol.">
        <title>Complete Genome Sequence of the Beer Spoilage Organism Pediococcus claussenii ATCC BAA-344T.</title>
        <authorList>
            <person name="Pittet V."/>
            <person name="Abegunde T."/>
            <person name="Marfleet T."/>
            <person name="Haakensen M."/>
            <person name="Morrow K."/>
            <person name="Jayaprakash T."/>
            <person name="Schroeder K."/>
            <person name="Trost B."/>
            <person name="Byrns S."/>
            <person name="Bergsveinson J."/>
            <person name="Kusalik A."/>
            <person name="Ziola B."/>
        </authorList>
    </citation>
    <scope>NUCLEOTIDE SEQUENCE [LARGE SCALE GENOMIC DNA]</scope>
    <source>
        <strain evidence="3 4">ATCC BAA-344</strain>
    </source>
</reference>
<dbReference type="InterPro" id="IPR029787">
    <property type="entry name" value="Nucleotide_cyclase"/>
</dbReference>
<evidence type="ECO:0000313" key="3">
    <source>
        <dbReference type="EMBL" id="AEV94879.1"/>
    </source>
</evidence>
<keyword evidence="1" id="KW-1133">Transmembrane helix</keyword>
<dbReference type="STRING" id="701521.PECL_580"/>
<accession>G8PC60</accession>
<dbReference type="CDD" id="cd01949">
    <property type="entry name" value="GGDEF"/>
    <property type="match status" value="1"/>
</dbReference>
<dbReference type="AlphaFoldDB" id="G8PC60"/>
<gene>
    <name evidence="3" type="ordered locus">PECL_580</name>
</gene>
<dbReference type="GO" id="GO:0052621">
    <property type="term" value="F:diguanylate cyclase activity"/>
    <property type="evidence" value="ECO:0007669"/>
    <property type="project" value="TreeGrafter"/>
</dbReference>
<evidence type="ECO:0000256" key="1">
    <source>
        <dbReference type="SAM" id="Phobius"/>
    </source>
</evidence>
<dbReference type="GO" id="GO:1902201">
    <property type="term" value="P:negative regulation of bacterial-type flagellum-dependent cell motility"/>
    <property type="evidence" value="ECO:0007669"/>
    <property type="project" value="TreeGrafter"/>
</dbReference>
<dbReference type="PATRIC" id="fig|701521.8.peg.556"/>
<dbReference type="eggNOG" id="COG3706">
    <property type="taxonomic scope" value="Bacteria"/>
</dbReference>
<keyword evidence="4" id="KW-1185">Reference proteome</keyword>
<dbReference type="GO" id="GO:0043709">
    <property type="term" value="P:cell adhesion involved in single-species biofilm formation"/>
    <property type="evidence" value="ECO:0007669"/>
    <property type="project" value="TreeGrafter"/>
</dbReference>
<dbReference type="SUPFAM" id="SSF55073">
    <property type="entry name" value="Nucleotide cyclase"/>
    <property type="match status" value="1"/>
</dbReference>
<dbReference type="Gene3D" id="3.30.70.270">
    <property type="match status" value="1"/>
</dbReference>
<dbReference type="PROSITE" id="PS50887">
    <property type="entry name" value="GGDEF"/>
    <property type="match status" value="1"/>
</dbReference>
<dbReference type="NCBIfam" id="TIGR00254">
    <property type="entry name" value="GGDEF"/>
    <property type="match status" value="1"/>
</dbReference>
<proteinExistence type="predicted"/>
<feature type="transmembrane region" description="Helical" evidence="1">
    <location>
        <begin position="35"/>
        <end position="56"/>
    </location>
</feature>
<sequence length="374" mass="43159">MGVFTVGVLFLLVFFAYLIENFTKKIGRFQEIISWGIWILLLGACMLFLQGSFSILDVNSSAGWEHSNLQLAVLFYCIYNIRNKGILIFNLIMPIVVYGSQSGNGSLSNQVMFLICYFILAVVVIMIDRFADRLIDSGFLYWLSMIIFAISWWIIIWGLYRFNVEIMLVRIADFIVGMGIIHFFNRFVRNIFQQYVGLKHDVQFDELTGAKNRASFDQVAEEVYQVYKKESVPLSMAMFDIDNFKNFNDTYGHLIGDEILKKVVKHFQKELFQKRTGGEIFRIGGEEFFVILRGYDSKKASKVITDIRDDLFGEPIMIGDRQVRITISCGITMVNGNDTNFKKIFERLDSYLYASKNSGKNRMTVEGTIYDFSS</sequence>
<keyword evidence="1" id="KW-0812">Transmembrane</keyword>
<dbReference type="Pfam" id="PF00990">
    <property type="entry name" value="GGDEF"/>
    <property type="match status" value="1"/>
</dbReference>
<feature type="transmembrane region" description="Helical" evidence="1">
    <location>
        <begin position="166"/>
        <end position="184"/>
    </location>
</feature>
<dbReference type="GO" id="GO:0005886">
    <property type="term" value="C:plasma membrane"/>
    <property type="evidence" value="ECO:0007669"/>
    <property type="project" value="TreeGrafter"/>
</dbReference>
<dbReference type="InterPro" id="IPR043128">
    <property type="entry name" value="Rev_trsase/Diguanyl_cyclase"/>
</dbReference>
<dbReference type="EMBL" id="CP003137">
    <property type="protein sequence ID" value="AEV94879.1"/>
    <property type="molecule type" value="Genomic_DNA"/>
</dbReference>
<name>G8PC60_PEDCP</name>
<dbReference type="Proteomes" id="UP000005444">
    <property type="component" value="Chromosome"/>
</dbReference>
<organism evidence="3 4">
    <name type="scientific">Pediococcus claussenii (strain ATCC BAA-344 / DSM 14800 / JCM 18046 / KCTC 3811 / LMG 21948 / P06)</name>
    <dbReference type="NCBI Taxonomy" id="701521"/>
    <lineage>
        <taxon>Bacteria</taxon>
        <taxon>Bacillati</taxon>
        <taxon>Bacillota</taxon>
        <taxon>Bacilli</taxon>
        <taxon>Lactobacillales</taxon>
        <taxon>Lactobacillaceae</taxon>
        <taxon>Pediococcus</taxon>
    </lineage>
</organism>
<evidence type="ECO:0000313" key="4">
    <source>
        <dbReference type="Proteomes" id="UP000005444"/>
    </source>
</evidence>
<dbReference type="InterPro" id="IPR000160">
    <property type="entry name" value="GGDEF_dom"/>
</dbReference>
<feature type="transmembrane region" description="Helical" evidence="1">
    <location>
        <begin position="139"/>
        <end position="160"/>
    </location>
</feature>
<dbReference type="SMART" id="SM00267">
    <property type="entry name" value="GGDEF"/>
    <property type="match status" value="1"/>
</dbReference>
<dbReference type="PANTHER" id="PTHR45138:SF9">
    <property type="entry name" value="DIGUANYLATE CYCLASE DGCM-RELATED"/>
    <property type="match status" value="1"/>
</dbReference>
<feature type="transmembrane region" description="Helical" evidence="1">
    <location>
        <begin position="107"/>
        <end position="127"/>
    </location>
</feature>
<dbReference type="KEGG" id="pce:PECL_580"/>